<organism evidence="6 7">
    <name type="scientific">Sugiyamaella lignohabitans</name>
    <dbReference type="NCBI Taxonomy" id="796027"/>
    <lineage>
        <taxon>Eukaryota</taxon>
        <taxon>Fungi</taxon>
        <taxon>Dikarya</taxon>
        <taxon>Ascomycota</taxon>
        <taxon>Saccharomycotina</taxon>
        <taxon>Dipodascomycetes</taxon>
        <taxon>Dipodascales</taxon>
        <taxon>Trichomonascaceae</taxon>
        <taxon>Sugiyamaella</taxon>
    </lineage>
</organism>
<sequence>MSLTLGKGCIPWLGNRVLITGARSSRLISSCRPLLNSSKVPGSSQPDQTNQTIESNESKSSASHIADNGTARHGFDPKKPRKPLSRIALGQEPGKQGPISSARQPGFINWTAAGIFLAVGGGLTWYFQREKKRIAIRKEEEANQSVGMPSIGGPFSLIDQNGNKFTDKDMLGKFALLYFGFSMCPDICPEELENMSNILDDINKPGEEHRLLPVFITCDPNRDSPEVLKAYLAEFHPDIIGLTGSYEDIKQTCKEYRVYFSTPPDLKAGDEYLVDHSIFFYLMDPEGRFVEALGKNYTPEQVNERIKSHMDAWVPQSQREQKSKGFLSGLFS</sequence>
<accession>A0A167DGD1</accession>
<keyword evidence="2" id="KW-0186">Copper</keyword>
<evidence type="ECO:0000256" key="1">
    <source>
        <dbReference type="ARBA" id="ARBA00010996"/>
    </source>
</evidence>
<feature type="region of interest" description="Disordered" evidence="4">
    <location>
        <begin position="36"/>
        <end position="102"/>
    </location>
</feature>
<keyword evidence="5" id="KW-1133">Transmembrane helix</keyword>
<protein>
    <submittedName>
        <fullName evidence="6">Sco1p</fullName>
    </submittedName>
</protein>
<evidence type="ECO:0000256" key="2">
    <source>
        <dbReference type="PIRSR" id="PIRSR603782-1"/>
    </source>
</evidence>
<keyword evidence="5" id="KW-0812">Transmembrane</keyword>
<dbReference type="PANTHER" id="PTHR12151">
    <property type="entry name" value="ELECTRON TRANSPORT PROTIN SCO1/SENC FAMILY MEMBER"/>
    <property type="match status" value="1"/>
</dbReference>
<feature type="binding site" evidence="2">
    <location>
        <position position="276"/>
    </location>
    <ligand>
        <name>Cu cation</name>
        <dbReference type="ChEBI" id="CHEBI:23378"/>
    </ligand>
</feature>
<dbReference type="InterPro" id="IPR036249">
    <property type="entry name" value="Thioredoxin-like_sf"/>
</dbReference>
<dbReference type="GO" id="GO:0045454">
    <property type="term" value="P:cell redox homeostasis"/>
    <property type="evidence" value="ECO:0007669"/>
    <property type="project" value="UniProtKB-ARBA"/>
</dbReference>
<evidence type="ECO:0000313" key="6">
    <source>
        <dbReference type="EMBL" id="ANB12886.1"/>
    </source>
</evidence>
<dbReference type="OrthoDB" id="270009at2759"/>
<dbReference type="AlphaFoldDB" id="A0A167DGD1"/>
<evidence type="ECO:0000256" key="3">
    <source>
        <dbReference type="PIRSR" id="PIRSR603782-2"/>
    </source>
</evidence>
<gene>
    <name evidence="6" type="primary">SCO1</name>
    <name evidence="6" type="ORF">AWJ20_1164</name>
</gene>
<dbReference type="SUPFAM" id="SSF52833">
    <property type="entry name" value="Thioredoxin-like"/>
    <property type="match status" value="1"/>
</dbReference>
<keyword evidence="7" id="KW-1185">Reference proteome</keyword>
<dbReference type="CDD" id="cd02968">
    <property type="entry name" value="SCO"/>
    <property type="match status" value="1"/>
</dbReference>
<feature type="binding site" evidence="2">
    <location>
        <position position="184"/>
    </location>
    <ligand>
        <name>Cu cation</name>
        <dbReference type="ChEBI" id="CHEBI:23378"/>
    </ligand>
</feature>
<evidence type="ECO:0000256" key="4">
    <source>
        <dbReference type="SAM" id="MobiDB-lite"/>
    </source>
</evidence>
<proteinExistence type="inferred from homology"/>
<dbReference type="KEGG" id="slb:AWJ20_1164"/>
<feature type="disulfide bond" description="Redox-active" evidence="3">
    <location>
        <begin position="184"/>
        <end position="188"/>
    </location>
</feature>
<evidence type="ECO:0000313" key="7">
    <source>
        <dbReference type="Proteomes" id="UP000189580"/>
    </source>
</evidence>
<dbReference type="Proteomes" id="UP000189580">
    <property type="component" value="Chromosome a"/>
</dbReference>
<dbReference type="FunFam" id="3.40.30.10:FF:000013">
    <property type="entry name" value="Blast:Protein SCO1 homolog, mitochondrial"/>
    <property type="match status" value="1"/>
</dbReference>
<evidence type="ECO:0000256" key="5">
    <source>
        <dbReference type="SAM" id="Phobius"/>
    </source>
</evidence>
<dbReference type="RefSeq" id="XP_018735363.1">
    <property type="nucleotide sequence ID" value="XM_018878017.1"/>
</dbReference>
<dbReference type="Pfam" id="PF02630">
    <property type="entry name" value="SCO1-SenC"/>
    <property type="match status" value="1"/>
</dbReference>
<keyword evidence="3" id="KW-1015">Disulfide bond</keyword>
<dbReference type="InterPro" id="IPR003782">
    <property type="entry name" value="SCO1/SenC"/>
</dbReference>
<keyword evidence="2" id="KW-0479">Metal-binding</keyword>
<feature type="compositionally biased region" description="Polar residues" evidence="4">
    <location>
        <begin position="36"/>
        <end position="63"/>
    </location>
</feature>
<comment type="similarity">
    <text evidence="1">Belongs to the SCO1/2 family.</text>
</comment>
<dbReference type="GO" id="GO:0033617">
    <property type="term" value="P:mitochondrial respiratory chain complex IV assembly"/>
    <property type="evidence" value="ECO:0007669"/>
    <property type="project" value="TreeGrafter"/>
</dbReference>
<feature type="binding site" evidence="2">
    <location>
        <position position="188"/>
    </location>
    <ligand>
        <name>Cu cation</name>
        <dbReference type="ChEBI" id="CHEBI:23378"/>
    </ligand>
</feature>
<keyword evidence="5" id="KW-0472">Membrane</keyword>
<name>A0A167DGD1_9ASCO</name>
<feature type="transmembrane region" description="Helical" evidence="5">
    <location>
        <begin position="107"/>
        <end position="127"/>
    </location>
</feature>
<dbReference type="EMBL" id="CP014501">
    <property type="protein sequence ID" value="ANB12886.1"/>
    <property type="molecule type" value="Genomic_DNA"/>
</dbReference>
<dbReference type="GO" id="GO:0005739">
    <property type="term" value="C:mitochondrion"/>
    <property type="evidence" value="ECO:0007669"/>
    <property type="project" value="GOC"/>
</dbReference>
<dbReference type="PANTHER" id="PTHR12151:SF5">
    <property type="entry name" value="AT19154P"/>
    <property type="match status" value="1"/>
</dbReference>
<dbReference type="Gene3D" id="3.40.30.10">
    <property type="entry name" value="Glutaredoxin"/>
    <property type="match status" value="1"/>
</dbReference>
<reference evidence="6 7" key="1">
    <citation type="submission" date="2016-02" db="EMBL/GenBank/DDBJ databases">
        <title>Complete genome sequence and transcriptome regulation of the pentose utilising yeast Sugiyamaella lignohabitans.</title>
        <authorList>
            <person name="Bellasio M."/>
            <person name="Peymann A."/>
            <person name="Valli M."/>
            <person name="Sipitzky M."/>
            <person name="Graf A."/>
            <person name="Sauer M."/>
            <person name="Marx H."/>
            <person name="Mattanovich D."/>
        </authorList>
    </citation>
    <scope>NUCLEOTIDE SEQUENCE [LARGE SCALE GENOMIC DNA]</scope>
    <source>
        <strain evidence="6 7">CBS 10342</strain>
    </source>
</reference>
<dbReference type="GO" id="GO:0005507">
    <property type="term" value="F:copper ion binding"/>
    <property type="evidence" value="ECO:0007669"/>
    <property type="project" value="UniProtKB-ARBA"/>
</dbReference>
<dbReference type="GeneID" id="30032936"/>